<protein>
    <recommendedName>
        <fullName evidence="3">Acetyltransferase</fullName>
    </recommendedName>
</protein>
<evidence type="ECO:0008006" key="3">
    <source>
        <dbReference type="Google" id="ProtNLM"/>
    </source>
</evidence>
<dbReference type="GeneID" id="92741679"/>
<sequence>MEKSNIEIRLEKKEEHQKVENLVRESFWDVHRPGCIFLSV</sequence>
<proteinExistence type="predicted"/>
<dbReference type="RefSeq" id="WP_270426629.1">
    <property type="nucleotide sequence ID" value="NZ_CP132968.1"/>
</dbReference>
<organism evidence="1 2">
    <name type="scientific">Anaerostipes hadrus</name>
    <dbReference type="NCBI Taxonomy" id="649756"/>
    <lineage>
        <taxon>Bacteria</taxon>
        <taxon>Bacillati</taxon>
        <taxon>Bacillota</taxon>
        <taxon>Clostridia</taxon>
        <taxon>Lachnospirales</taxon>
        <taxon>Lachnospiraceae</taxon>
        <taxon>Anaerostipes</taxon>
    </lineage>
</organism>
<dbReference type="AlphaFoldDB" id="A0AAQ3JE38"/>
<dbReference type="Proteomes" id="UP001243496">
    <property type="component" value="Chromosome"/>
</dbReference>
<gene>
    <name evidence="1" type="ORF">RBI15_09770</name>
</gene>
<evidence type="ECO:0000313" key="2">
    <source>
        <dbReference type="Proteomes" id="UP001243496"/>
    </source>
</evidence>
<dbReference type="EMBL" id="CP132968">
    <property type="protein sequence ID" value="WMD15665.1"/>
    <property type="molecule type" value="Genomic_DNA"/>
</dbReference>
<evidence type="ECO:0000313" key="1">
    <source>
        <dbReference type="EMBL" id="WMD15665.1"/>
    </source>
</evidence>
<reference evidence="1" key="1">
    <citation type="submission" date="2023-08" db="EMBL/GenBank/DDBJ databases">
        <title>Complete Genome Sequences of butyrate producing Anaerostipes hadrus strains BA1 and GIF7 isolated from the terminal ileum of a healthy lean male.</title>
        <authorList>
            <person name="Low A."/>
            <person name="Sheludchenko M."/>
            <person name="Cheng H.E."/>
            <person name="Koh X.Q."/>
            <person name="Lee J."/>
        </authorList>
    </citation>
    <scope>NUCLEOTIDE SEQUENCE</scope>
    <source>
        <strain evidence="1">BA1</strain>
    </source>
</reference>
<accession>A0AAQ3JE38</accession>
<name>A0AAQ3JE38_ANAHA</name>